<evidence type="ECO:0000256" key="2">
    <source>
        <dbReference type="ARBA" id="ARBA00047806"/>
    </source>
</evidence>
<evidence type="ECO:0000256" key="3">
    <source>
        <dbReference type="ARBA" id="ARBA00048782"/>
    </source>
</evidence>
<dbReference type="PROSITE" id="PS51257">
    <property type="entry name" value="PROKAR_LIPOPROTEIN"/>
    <property type="match status" value="1"/>
</dbReference>
<dbReference type="GO" id="GO:0033744">
    <property type="term" value="F:L-methionine:thioredoxin-disulfide S-oxidoreductase activity"/>
    <property type="evidence" value="ECO:0007669"/>
    <property type="project" value="RHEA"/>
</dbReference>
<reference evidence="8" key="1">
    <citation type="submission" date="2015-02" db="EMBL/GenBank/DDBJ databases">
        <title>Description and complete genome sequence of the first cultured representative of the subdivision 5 of the Verrucomicrobia phylum.</title>
        <authorList>
            <person name="Spring S."/>
            <person name="Bunk B."/>
            <person name="Sproer C."/>
            <person name="Klenk H.-P."/>
        </authorList>
    </citation>
    <scope>NUCLEOTIDE SEQUENCE [LARGE SCALE GENOMIC DNA]</scope>
    <source>
        <strain evidence="8">L21-Fru-AB</strain>
    </source>
</reference>
<evidence type="ECO:0000256" key="4">
    <source>
        <dbReference type="HAMAP-Rule" id="MF_01401"/>
    </source>
</evidence>
<dbReference type="NCBIfam" id="TIGR00401">
    <property type="entry name" value="msrA"/>
    <property type="match status" value="1"/>
</dbReference>
<comment type="similarity">
    <text evidence="4">Belongs to the MsrA Met sulfoxide reductase family.</text>
</comment>
<dbReference type="FunFam" id="3.30.1060.10:FF:000002">
    <property type="entry name" value="Peptide methionine sulfoxide reductase"/>
    <property type="match status" value="1"/>
</dbReference>
<dbReference type="HAMAP" id="MF_01401">
    <property type="entry name" value="MsrA"/>
    <property type="match status" value="1"/>
</dbReference>
<evidence type="ECO:0000313" key="7">
    <source>
        <dbReference type="EMBL" id="AKJ64871.1"/>
    </source>
</evidence>
<dbReference type="PANTHER" id="PTHR42799">
    <property type="entry name" value="MITOCHONDRIAL PEPTIDE METHIONINE SULFOXIDE REDUCTASE"/>
    <property type="match status" value="1"/>
</dbReference>
<dbReference type="KEGG" id="vbl:L21SP4_01628"/>
<dbReference type="InterPro" id="IPR036509">
    <property type="entry name" value="Met_Sox_Rdtase_MsrA_sf"/>
</dbReference>
<dbReference type="EMBL" id="CP010904">
    <property type="protein sequence ID" value="AKJ64871.1"/>
    <property type="molecule type" value="Genomic_DNA"/>
</dbReference>
<feature type="compositionally biased region" description="Basic and acidic residues" evidence="5">
    <location>
        <begin position="145"/>
        <end position="165"/>
    </location>
</feature>
<comment type="function">
    <text evidence="4">Has an important function as a repair enzyme for proteins that have been inactivated by oxidation. Catalyzes the reversible oxidation-reduction of methionine sulfoxide in proteins to methionine.</text>
</comment>
<protein>
    <recommendedName>
        <fullName evidence="4">Peptide methionine sulfoxide reductase MsrA</fullName>
        <shortName evidence="4">Protein-methionine-S-oxide reductase</shortName>
        <ecNumber evidence="4">1.8.4.11</ecNumber>
    </recommendedName>
    <alternativeName>
        <fullName evidence="4">Peptide-methionine (S)-S-oxide reductase</fullName>
        <shortName evidence="4">Peptide Met(O) reductase</shortName>
    </alternativeName>
</protein>
<comment type="catalytic activity">
    <reaction evidence="3 4">
        <text>[thioredoxin]-disulfide + L-methionine + H2O = L-methionine (S)-S-oxide + [thioredoxin]-dithiol</text>
        <dbReference type="Rhea" id="RHEA:19993"/>
        <dbReference type="Rhea" id="RHEA-COMP:10698"/>
        <dbReference type="Rhea" id="RHEA-COMP:10700"/>
        <dbReference type="ChEBI" id="CHEBI:15377"/>
        <dbReference type="ChEBI" id="CHEBI:29950"/>
        <dbReference type="ChEBI" id="CHEBI:50058"/>
        <dbReference type="ChEBI" id="CHEBI:57844"/>
        <dbReference type="ChEBI" id="CHEBI:58772"/>
        <dbReference type="EC" id="1.8.4.11"/>
    </reaction>
</comment>
<dbReference type="InterPro" id="IPR002569">
    <property type="entry name" value="Met_Sox_Rdtase_MsrA_dom"/>
</dbReference>
<feature type="domain" description="Peptide methionine sulphoxide reductase MsrA" evidence="6">
    <location>
        <begin position="47"/>
        <end position="192"/>
    </location>
</feature>
<sequence length="196" mass="22323">MSAKNIHPMVAPVVLLLLACLFLLTGSSPQEKRIEEDTMNRAENPIATFAAGCFWGVEAEFRRIPGVVDTEVGYTGGHTENPSYRDVCRGDTGHAEAVRVWYDSSRVRYRDLLDVFWRIHNPTTLNRQGADVGSQYRSAIFTHSPEQEREAQRSLQKEDRNTRRDIVTQIEPAGPFYRAEEYHQQYTEKHGGGCHL</sequence>
<proteinExistence type="inferred from homology"/>
<reference evidence="7 8" key="2">
    <citation type="journal article" date="2016" name="ISME J.">
        <title>Characterization of the first cultured representative of Verrucomicrobia subdivision 5 indicates the proposal of a novel phylum.</title>
        <authorList>
            <person name="Spring S."/>
            <person name="Bunk B."/>
            <person name="Sproer C."/>
            <person name="Schumann P."/>
            <person name="Rohde M."/>
            <person name="Tindall B.J."/>
            <person name="Klenk H.P."/>
        </authorList>
    </citation>
    <scope>NUCLEOTIDE SEQUENCE [LARGE SCALE GENOMIC DNA]</scope>
    <source>
        <strain evidence="7 8">L21-Fru-AB</strain>
    </source>
</reference>
<evidence type="ECO:0000256" key="5">
    <source>
        <dbReference type="SAM" id="MobiDB-lite"/>
    </source>
</evidence>
<name>A0A0G3EEJ0_9BACT</name>
<comment type="catalytic activity">
    <reaction evidence="2 4">
        <text>L-methionyl-[protein] + [thioredoxin]-disulfide + H2O = L-methionyl-(S)-S-oxide-[protein] + [thioredoxin]-dithiol</text>
        <dbReference type="Rhea" id="RHEA:14217"/>
        <dbReference type="Rhea" id="RHEA-COMP:10698"/>
        <dbReference type="Rhea" id="RHEA-COMP:10700"/>
        <dbReference type="Rhea" id="RHEA-COMP:12313"/>
        <dbReference type="Rhea" id="RHEA-COMP:12315"/>
        <dbReference type="ChEBI" id="CHEBI:15377"/>
        <dbReference type="ChEBI" id="CHEBI:16044"/>
        <dbReference type="ChEBI" id="CHEBI:29950"/>
        <dbReference type="ChEBI" id="CHEBI:44120"/>
        <dbReference type="ChEBI" id="CHEBI:50058"/>
        <dbReference type="EC" id="1.8.4.11"/>
    </reaction>
</comment>
<dbReference type="Gene3D" id="3.30.1060.10">
    <property type="entry name" value="Peptide methionine sulphoxide reductase MsrA"/>
    <property type="match status" value="1"/>
</dbReference>
<dbReference type="GO" id="GO:0034599">
    <property type="term" value="P:cellular response to oxidative stress"/>
    <property type="evidence" value="ECO:0007669"/>
    <property type="project" value="TreeGrafter"/>
</dbReference>
<evidence type="ECO:0000259" key="6">
    <source>
        <dbReference type="Pfam" id="PF01625"/>
    </source>
</evidence>
<evidence type="ECO:0000313" key="8">
    <source>
        <dbReference type="Proteomes" id="UP000035268"/>
    </source>
</evidence>
<dbReference type="STRING" id="1307763.L21SP4_01628"/>
<dbReference type="GO" id="GO:0008113">
    <property type="term" value="F:peptide-methionine (S)-S-oxide reductase activity"/>
    <property type="evidence" value="ECO:0007669"/>
    <property type="project" value="UniProtKB-UniRule"/>
</dbReference>
<organism evidence="7 8">
    <name type="scientific">Kiritimatiella glycovorans</name>
    <dbReference type="NCBI Taxonomy" id="1307763"/>
    <lineage>
        <taxon>Bacteria</taxon>
        <taxon>Pseudomonadati</taxon>
        <taxon>Kiritimatiellota</taxon>
        <taxon>Kiritimatiellia</taxon>
        <taxon>Kiritimatiellales</taxon>
        <taxon>Kiritimatiellaceae</taxon>
        <taxon>Kiritimatiella</taxon>
    </lineage>
</organism>
<dbReference type="PANTHER" id="PTHR42799:SF2">
    <property type="entry name" value="MITOCHONDRIAL PEPTIDE METHIONINE SULFOXIDE REDUCTASE"/>
    <property type="match status" value="1"/>
</dbReference>
<dbReference type="SUPFAM" id="SSF55068">
    <property type="entry name" value="Peptide methionine sulfoxide reductase"/>
    <property type="match status" value="1"/>
</dbReference>
<dbReference type="AlphaFoldDB" id="A0A0G3EEJ0"/>
<dbReference type="Proteomes" id="UP000035268">
    <property type="component" value="Chromosome"/>
</dbReference>
<gene>
    <name evidence="4 7" type="primary">msrA</name>
    <name evidence="7" type="ORF">L21SP4_01628</name>
</gene>
<feature type="active site" evidence="4">
    <location>
        <position position="53"/>
    </location>
</feature>
<dbReference type="EC" id="1.8.4.11" evidence="4"/>
<dbReference type="Pfam" id="PF01625">
    <property type="entry name" value="PMSR"/>
    <property type="match status" value="1"/>
</dbReference>
<accession>A0A0G3EEJ0</accession>
<feature type="region of interest" description="Disordered" evidence="5">
    <location>
        <begin position="143"/>
        <end position="165"/>
    </location>
</feature>
<evidence type="ECO:0000256" key="1">
    <source>
        <dbReference type="ARBA" id="ARBA00023002"/>
    </source>
</evidence>
<keyword evidence="8" id="KW-1185">Reference proteome</keyword>
<dbReference type="InterPro" id="IPR050162">
    <property type="entry name" value="MsrA_MetSO_reductase"/>
</dbReference>
<keyword evidence="1 4" id="KW-0560">Oxidoreductase</keyword>
<dbReference type="GO" id="GO:0005737">
    <property type="term" value="C:cytoplasm"/>
    <property type="evidence" value="ECO:0007669"/>
    <property type="project" value="TreeGrafter"/>
</dbReference>
<dbReference type="PATRIC" id="fig|1609981.3.peg.1689"/>